<dbReference type="InterPro" id="IPR036465">
    <property type="entry name" value="vWFA_dom_sf"/>
</dbReference>
<keyword evidence="4" id="KW-1185">Reference proteome</keyword>
<name>A0A1H7JBX4_9RHOB</name>
<dbReference type="Pfam" id="PF13400">
    <property type="entry name" value="Tad"/>
    <property type="match status" value="1"/>
</dbReference>
<feature type="domain" description="Putative Flp pilus-assembly TadG-like N-terminal" evidence="2">
    <location>
        <begin position="26"/>
        <end position="71"/>
    </location>
</feature>
<reference evidence="3 4" key="1">
    <citation type="submission" date="2016-10" db="EMBL/GenBank/DDBJ databases">
        <authorList>
            <person name="de Groot N.N."/>
        </authorList>
    </citation>
    <scope>NUCLEOTIDE SEQUENCE [LARGE SCALE GENOMIC DNA]</scope>
    <source>
        <strain evidence="3 4">DSM 14858</strain>
    </source>
</reference>
<proteinExistence type="predicted"/>
<dbReference type="RefSeq" id="WP_092760816.1">
    <property type="nucleotide sequence ID" value="NZ_FNZQ01000001.1"/>
</dbReference>
<feature type="transmembrane region" description="Helical" evidence="1">
    <location>
        <begin position="28"/>
        <end position="47"/>
    </location>
</feature>
<dbReference type="Gene3D" id="3.40.50.410">
    <property type="entry name" value="von Willebrand factor, type A domain"/>
    <property type="match status" value="1"/>
</dbReference>
<dbReference type="OrthoDB" id="7522752at2"/>
<organism evidence="3 4">
    <name type="scientific">Jannaschia helgolandensis</name>
    <dbReference type="NCBI Taxonomy" id="188906"/>
    <lineage>
        <taxon>Bacteria</taxon>
        <taxon>Pseudomonadati</taxon>
        <taxon>Pseudomonadota</taxon>
        <taxon>Alphaproteobacteria</taxon>
        <taxon>Rhodobacterales</taxon>
        <taxon>Roseobacteraceae</taxon>
        <taxon>Jannaschia</taxon>
    </lineage>
</organism>
<evidence type="ECO:0000313" key="3">
    <source>
        <dbReference type="EMBL" id="SEK72026.1"/>
    </source>
</evidence>
<evidence type="ECO:0000259" key="2">
    <source>
        <dbReference type="Pfam" id="PF13400"/>
    </source>
</evidence>
<dbReference type="InterPro" id="IPR028087">
    <property type="entry name" value="Tad_N"/>
</dbReference>
<gene>
    <name evidence="3" type="ORF">SAMN04488526_1316</name>
</gene>
<keyword evidence="1" id="KW-0472">Membrane</keyword>
<protein>
    <submittedName>
        <fullName evidence="3">Flp pilus assembly protein TadG</fullName>
    </submittedName>
</protein>
<dbReference type="EMBL" id="FNZQ01000001">
    <property type="protein sequence ID" value="SEK72026.1"/>
    <property type="molecule type" value="Genomic_DNA"/>
</dbReference>
<keyword evidence="1" id="KW-1133">Transmembrane helix</keyword>
<sequence length="629" mass="69278">MIRDYENPPRPAAAKAALAFGQREDGSLTIFGLMVFMLMMVGGGIALDIMRSELKRTELQYAVDRAALASAGLDQNRDAEAIVKDYIRAAGIDEESVEVTSTVQSDARTVEVTGSADVNSLFMDLLGVETLRQPVRSVALERRTELELSLVVDISGSMGGAKIETLRTAASDFVAELLRGRTDLTSISLVPYNDRVNAGSLVGGVFDLTEEHPFSNCVVFSDAEYRRLDQPNGFPLQRMGHFDFRTSYRSGNSPGLVENPNCRTDEYGAILPWSNNVTELQNRISALQAGSWTAMDLGVKWGSLLLDPSSRDELATLSIDPDVSDAERVNANFVGRPVDYNTDGTHKVLVVMTDGVNTQQWDLKPSRKTGASGIYVYREPLSVVCENYRANATVYSNGSRSDGIWPEDVALCEGWVDAGRPDPADNTPFNLSVLGQTISLNLFGLNGSGCGTVGDLNEALCQAYYDDDQDNTYAVRFSVYDPAENEYWIDHQNRYRTSVYGGTAARRLDWAEVFGSLTMSYIANDIMSGMTFNTRVDYFYSWETTHGQREADTNLSNICKQIRDQGVVIYTIAFQAPSDGKAAMRDCAGDGDVSMGDNFRARYFEVENLDIESAFDDVLASVSRLRLDQ</sequence>
<evidence type="ECO:0000256" key="1">
    <source>
        <dbReference type="SAM" id="Phobius"/>
    </source>
</evidence>
<dbReference type="SUPFAM" id="SSF53300">
    <property type="entry name" value="vWA-like"/>
    <property type="match status" value="1"/>
</dbReference>
<dbReference type="Proteomes" id="UP000199283">
    <property type="component" value="Unassembled WGS sequence"/>
</dbReference>
<accession>A0A1H7JBX4</accession>
<keyword evidence="1" id="KW-0812">Transmembrane</keyword>
<dbReference type="AlphaFoldDB" id="A0A1H7JBX4"/>
<evidence type="ECO:0000313" key="4">
    <source>
        <dbReference type="Proteomes" id="UP000199283"/>
    </source>
</evidence>
<dbReference type="STRING" id="188906.SAMN04488526_1316"/>